<name>A1BC42_PARDP</name>
<geneLocation type="plasmid" evidence="3">
    <name>pPD1222</name>
</geneLocation>
<accession>A1BC42</accession>
<dbReference type="Proteomes" id="UP000000361">
    <property type="component" value="Chromosome 1"/>
</dbReference>
<evidence type="ECO:0000313" key="2">
    <source>
        <dbReference type="EMBL" id="ABL73086.1"/>
    </source>
</evidence>
<keyword evidence="2" id="KW-0614">Plasmid</keyword>
<sequence length="134" mass="14637">MAPPARPRVAEWSRDRAAAGSRRSDLDGHLRLAAILHDEHNAGIAAPLVQTLRLVATHWYGVDIVIFISWNYRALTAASFRRRSGPIRQGTSCGGQEDAAQTGRMSLAGPLVHPCPESLWRRAFPGSRDRDAGS</sequence>
<proteinExistence type="predicted"/>
<organism evidence="2 3">
    <name type="scientific">Paracoccus denitrificans (strain Pd 1222)</name>
    <dbReference type="NCBI Taxonomy" id="318586"/>
    <lineage>
        <taxon>Bacteria</taxon>
        <taxon>Pseudomonadati</taxon>
        <taxon>Pseudomonadota</taxon>
        <taxon>Alphaproteobacteria</taxon>
        <taxon>Rhodobacterales</taxon>
        <taxon>Paracoccaceae</taxon>
        <taxon>Paracoccus</taxon>
    </lineage>
</organism>
<dbReference type="EnsemblBacteria" id="ABL73086">
    <property type="protein sequence ID" value="ABL73086"/>
    <property type="gene ID" value="Pden_5026"/>
</dbReference>
<evidence type="ECO:0000256" key="1">
    <source>
        <dbReference type="SAM" id="MobiDB-lite"/>
    </source>
</evidence>
<dbReference type="AlphaFoldDB" id="A1BC42"/>
<feature type="region of interest" description="Disordered" evidence="1">
    <location>
        <begin position="85"/>
        <end position="107"/>
    </location>
</feature>
<protein>
    <submittedName>
        <fullName evidence="2">Uncharacterized protein</fullName>
    </submittedName>
</protein>
<dbReference type="HOGENOM" id="CLU_1894204_0_0_5"/>
<dbReference type="KEGG" id="pde:Pden_5026"/>
<gene>
    <name evidence="2" type="ordered locus">Pden_5026</name>
</gene>
<reference evidence="3" key="1">
    <citation type="submission" date="2006-12" db="EMBL/GenBank/DDBJ databases">
        <title>Complete sequence of plasmid 1 of Paracoccus denitrificans PD1222.</title>
        <authorList>
            <person name="Copeland A."/>
            <person name="Lucas S."/>
            <person name="Lapidus A."/>
            <person name="Barry K."/>
            <person name="Detter J.C."/>
            <person name="Glavina del Rio T."/>
            <person name="Hammon N."/>
            <person name="Israni S."/>
            <person name="Dalin E."/>
            <person name="Tice H."/>
            <person name="Pitluck S."/>
            <person name="Munk A.C."/>
            <person name="Brettin T."/>
            <person name="Bruce D."/>
            <person name="Han C."/>
            <person name="Tapia R."/>
            <person name="Gilna P."/>
            <person name="Schmutz J."/>
            <person name="Larimer F."/>
            <person name="Land M."/>
            <person name="Hauser L."/>
            <person name="Kyrpides N."/>
            <person name="Lykidis A."/>
            <person name="Spiro S."/>
            <person name="Richardson D.J."/>
            <person name="Moir J.W.B."/>
            <person name="Ferguson S.J."/>
            <person name="van Spanning R.J.M."/>
            <person name="Richardson P."/>
        </authorList>
    </citation>
    <scope>NUCLEOTIDE SEQUENCE [LARGE SCALE GENOMIC DNA]</scope>
    <source>
        <strain evidence="3">Pd 1222</strain>
        <plasmid evidence="3">pPD1222</plasmid>
    </source>
</reference>
<evidence type="ECO:0000313" key="3">
    <source>
        <dbReference type="Proteomes" id="UP000000361"/>
    </source>
</evidence>
<keyword evidence="3" id="KW-1185">Reference proteome</keyword>
<dbReference type="EMBL" id="CP000491">
    <property type="protein sequence ID" value="ABL73086.1"/>
    <property type="molecule type" value="Genomic_DNA"/>
</dbReference>